<accession>A0A418SGX7</accession>
<protein>
    <recommendedName>
        <fullName evidence="3">2-oxo-4-hydroxy-4-carboxy-5-ureidoimidazoline decarboxylase</fullName>
        <ecNumber evidence="3">4.1.1.97</ecNumber>
    </recommendedName>
</protein>
<dbReference type="GO" id="GO:0006144">
    <property type="term" value="P:purine nucleobase metabolic process"/>
    <property type="evidence" value="ECO:0007669"/>
    <property type="project" value="UniProtKB-KW"/>
</dbReference>
<reference evidence="8 9" key="1">
    <citation type="submission" date="2020-08" db="EMBL/GenBank/DDBJ databases">
        <title>Genome sequence of Rhodobacteraceae bacterium Lw-13e.</title>
        <authorList>
            <person name="Poehlein A."/>
            <person name="Wolter L."/>
            <person name="Daniel R."/>
            <person name="Brinkhoff T."/>
        </authorList>
    </citation>
    <scope>NUCLEOTIDE SEQUENCE [LARGE SCALE GENOMIC DNA]</scope>
    <source>
        <strain evidence="8 9">Lw-13e</strain>
    </source>
</reference>
<comment type="catalytic activity">
    <reaction evidence="1">
        <text>5-hydroxy-2-oxo-4-ureido-2,5-dihydro-1H-imidazole-5-carboxylate + H(+) = (S)-allantoin + CO2</text>
        <dbReference type="Rhea" id="RHEA:26301"/>
        <dbReference type="ChEBI" id="CHEBI:15378"/>
        <dbReference type="ChEBI" id="CHEBI:15678"/>
        <dbReference type="ChEBI" id="CHEBI:16526"/>
        <dbReference type="ChEBI" id="CHEBI:58639"/>
        <dbReference type="EC" id="4.1.1.97"/>
    </reaction>
</comment>
<dbReference type="UniPathway" id="UPA00394">
    <property type="reaction ID" value="UER00652"/>
</dbReference>
<keyword evidence="5" id="KW-0210">Decarboxylase</keyword>
<evidence type="ECO:0000256" key="1">
    <source>
        <dbReference type="ARBA" id="ARBA00001163"/>
    </source>
</evidence>
<dbReference type="Pfam" id="PF09349">
    <property type="entry name" value="OHCU_decarbox"/>
    <property type="match status" value="1"/>
</dbReference>
<evidence type="ECO:0000256" key="4">
    <source>
        <dbReference type="ARBA" id="ARBA00022631"/>
    </source>
</evidence>
<dbReference type="PANTHER" id="PTHR43466:SF1">
    <property type="entry name" value="2-OXO-4-HYDROXY-4-CARBOXY-5-UREIDOIMIDAZOLINE DECARBOXYLASE-RELATED"/>
    <property type="match status" value="1"/>
</dbReference>
<keyword evidence="9" id="KW-1185">Reference proteome</keyword>
<dbReference type="PANTHER" id="PTHR43466">
    <property type="entry name" value="2-OXO-4-HYDROXY-4-CARBOXY-5-UREIDOIMIDAZOLINE DECARBOXYLASE-RELATED"/>
    <property type="match status" value="1"/>
</dbReference>
<keyword evidence="4" id="KW-0659">Purine metabolism</keyword>
<keyword evidence="6" id="KW-0456">Lyase</keyword>
<organism evidence="8 9">
    <name type="scientific">Pseudooceanicola algae</name>
    <dbReference type="NCBI Taxonomy" id="1537215"/>
    <lineage>
        <taxon>Bacteria</taxon>
        <taxon>Pseudomonadati</taxon>
        <taxon>Pseudomonadota</taxon>
        <taxon>Alphaproteobacteria</taxon>
        <taxon>Rhodobacterales</taxon>
        <taxon>Paracoccaceae</taxon>
        <taxon>Pseudooceanicola</taxon>
    </lineage>
</organism>
<dbReference type="EC" id="4.1.1.97" evidence="3"/>
<dbReference type="NCBIfam" id="TIGR03164">
    <property type="entry name" value="UHCUDC"/>
    <property type="match status" value="1"/>
</dbReference>
<proteinExistence type="predicted"/>
<feature type="domain" description="Oxo-4-hydroxy-4-carboxy-5-ureidoimidazoline decarboxylase" evidence="7">
    <location>
        <begin position="35"/>
        <end position="190"/>
    </location>
</feature>
<dbReference type="Proteomes" id="UP000283786">
    <property type="component" value="Chromosome"/>
</dbReference>
<evidence type="ECO:0000313" key="8">
    <source>
        <dbReference type="EMBL" id="QPM90309.1"/>
    </source>
</evidence>
<dbReference type="SUPFAM" id="SSF158694">
    <property type="entry name" value="UraD-Like"/>
    <property type="match status" value="1"/>
</dbReference>
<dbReference type="KEGG" id="palw:PSAL_015440"/>
<dbReference type="InterPro" id="IPR018020">
    <property type="entry name" value="OHCU_decarboxylase"/>
</dbReference>
<dbReference type="Gene3D" id="1.10.3330.10">
    <property type="entry name" value="Oxo-4-hydroxy-4-carboxy-5-ureidoimidazoline decarboxylase"/>
    <property type="match status" value="1"/>
</dbReference>
<dbReference type="InterPro" id="IPR017580">
    <property type="entry name" value="OHCU_decarboxylase-1"/>
</dbReference>
<evidence type="ECO:0000256" key="3">
    <source>
        <dbReference type="ARBA" id="ARBA00012257"/>
    </source>
</evidence>
<name>A0A418SGX7_9RHOB</name>
<evidence type="ECO:0000256" key="5">
    <source>
        <dbReference type="ARBA" id="ARBA00022793"/>
    </source>
</evidence>
<dbReference type="GO" id="GO:0051997">
    <property type="term" value="F:2-oxo-4-hydroxy-4-carboxy-5-ureidoimidazoline decarboxylase activity"/>
    <property type="evidence" value="ECO:0007669"/>
    <property type="project" value="UniProtKB-EC"/>
</dbReference>
<dbReference type="GO" id="GO:0019628">
    <property type="term" value="P:urate catabolic process"/>
    <property type="evidence" value="ECO:0007669"/>
    <property type="project" value="UniProtKB-UniPathway"/>
</dbReference>
<comment type="pathway">
    <text evidence="2">Purine metabolism; urate degradation; (S)-allantoin from urate: step 3/3.</text>
</comment>
<dbReference type="AlphaFoldDB" id="A0A418SGX7"/>
<dbReference type="EMBL" id="CP060436">
    <property type="protein sequence ID" value="QPM90309.1"/>
    <property type="molecule type" value="Genomic_DNA"/>
</dbReference>
<gene>
    <name evidence="8" type="primary">uao</name>
    <name evidence="8" type="ORF">PSAL_015440</name>
</gene>
<evidence type="ECO:0000313" key="9">
    <source>
        <dbReference type="Proteomes" id="UP000283786"/>
    </source>
</evidence>
<dbReference type="InterPro" id="IPR036778">
    <property type="entry name" value="OHCU_decarboxylase_sf"/>
</dbReference>
<sequence>MASCRILAVTPATAVFSISTQPEKDLMISPLDALNSAPARTAIARIAPLVERSEWVARDVVAQRPFASTEALAAALVECILAAGPARRLALFRVHPELAGCEAVAGRMTDESASEQARLGLMSLSAQDAERLTRLNVAYMARFSHPFILALHRVPDLAALFAIFDQRLQASPLEEHMTTLAEIASVIGDRTAAAFGAGEGDPRPAQTACPQDTSL</sequence>
<dbReference type="GO" id="GO:0000255">
    <property type="term" value="P:allantoin metabolic process"/>
    <property type="evidence" value="ECO:0007669"/>
    <property type="project" value="InterPro"/>
</dbReference>
<evidence type="ECO:0000259" key="7">
    <source>
        <dbReference type="Pfam" id="PF09349"/>
    </source>
</evidence>
<evidence type="ECO:0000256" key="6">
    <source>
        <dbReference type="ARBA" id="ARBA00023239"/>
    </source>
</evidence>
<evidence type="ECO:0000256" key="2">
    <source>
        <dbReference type="ARBA" id="ARBA00004754"/>
    </source>
</evidence>